<gene>
    <name evidence="2" type="ORF">B0T18DRAFT_57347</name>
</gene>
<dbReference type="AlphaFoldDB" id="A0AA40F4A9"/>
<evidence type="ECO:0000256" key="1">
    <source>
        <dbReference type="SAM" id="MobiDB-lite"/>
    </source>
</evidence>
<feature type="region of interest" description="Disordered" evidence="1">
    <location>
        <begin position="1"/>
        <end position="24"/>
    </location>
</feature>
<accession>A0AA40F4A9</accession>
<feature type="compositionally biased region" description="Acidic residues" evidence="1">
    <location>
        <begin position="858"/>
        <end position="879"/>
    </location>
</feature>
<comment type="caution">
    <text evidence="2">The sequence shown here is derived from an EMBL/GenBank/DDBJ whole genome shotgun (WGS) entry which is preliminary data.</text>
</comment>
<organism evidence="2 3">
    <name type="scientific">Schizothecium vesticola</name>
    <dbReference type="NCBI Taxonomy" id="314040"/>
    <lineage>
        <taxon>Eukaryota</taxon>
        <taxon>Fungi</taxon>
        <taxon>Dikarya</taxon>
        <taxon>Ascomycota</taxon>
        <taxon>Pezizomycotina</taxon>
        <taxon>Sordariomycetes</taxon>
        <taxon>Sordariomycetidae</taxon>
        <taxon>Sordariales</taxon>
        <taxon>Schizotheciaceae</taxon>
        <taxon>Schizothecium</taxon>
    </lineage>
</organism>
<protein>
    <recommendedName>
        <fullName evidence="4">Pfs domain protein</fullName>
    </recommendedName>
</protein>
<evidence type="ECO:0000313" key="2">
    <source>
        <dbReference type="EMBL" id="KAK0750819.1"/>
    </source>
</evidence>
<reference evidence="2" key="1">
    <citation type="submission" date="2023-06" db="EMBL/GenBank/DDBJ databases">
        <title>Genome-scale phylogeny and comparative genomics of the fungal order Sordariales.</title>
        <authorList>
            <consortium name="Lawrence Berkeley National Laboratory"/>
            <person name="Hensen N."/>
            <person name="Bonometti L."/>
            <person name="Westerberg I."/>
            <person name="Brannstrom I.O."/>
            <person name="Guillou S."/>
            <person name="Cros-Aarteil S."/>
            <person name="Calhoun S."/>
            <person name="Haridas S."/>
            <person name="Kuo A."/>
            <person name="Mondo S."/>
            <person name="Pangilinan J."/>
            <person name="Riley R."/>
            <person name="LaButti K."/>
            <person name="Andreopoulos B."/>
            <person name="Lipzen A."/>
            <person name="Chen C."/>
            <person name="Yanf M."/>
            <person name="Daum C."/>
            <person name="Ng V."/>
            <person name="Clum A."/>
            <person name="Steindorff A."/>
            <person name="Ohm R."/>
            <person name="Martin F."/>
            <person name="Silar P."/>
            <person name="Natvig D."/>
            <person name="Lalanne C."/>
            <person name="Gautier V."/>
            <person name="Ament-velasquez S.L."/>
            <person name="Kruys A."/>
            <person name="Hutchinson M.I."/>
            <person name="Powell A.J."/>
            <person name="Barry K."/>
            <person name="Miller A.N."/>
            <person name="Grigoriev I.V."/>
            <person name="Debuchy R."/>
            <person name="Gladieux P."/>
            <person name="Thoren M.H."/>
            <person name="Johannesson H."/>
        </authorList>
    </citation>
    <scope>NUCLEOTIDE SEQUENCE</scope>
    <source>
        <strain evidence="2">SMH3187-1</strain>
    </source>
</reference>
<evidence type="ECO:0008006" key="4">
    <source>
        <dbReference type="Google" id="ProtNLM"/>
    </source>
</evidence>
<dbReference type="EMBL" id="JAUKUD010000002">
    <property type="protein sequence ID" value="KAK0750819.1"/>
    <property type="molecule type" value="Genomic_DNA"/>
</dbReference>
<sequence>MSLQEKLDHWGHHHESQGNQHLDITEEEPDDHINDDEHSEDGIEPDFAQMAHYREVILESPAFEWLASRIVLEARIAPQETDHAGCIRSRILNKLGLPNHISRQSSLQHKRVMFVIPWQFLSHLRDQQYGSELGLGSTAPETIPRVLTLTGYPKHAQATTCAEYMEQTWPQSGPQMLEFIIQLSSPEASPNLQITLRDETIVARDQDMSDILTAFTVFGNPYSIAEVGQQLAWLAGTFTTSPFGEGVAFCAPSVIVLNNEEGAPEDARFQITYDWGEPIMSTADNGLCWLSMLRNPVVVTGFPTLRRPHETEGLEMTPSIMAALIQSRRVVDFRGATYLKGFSSMLAVTSVVADVVLWHHFFDPDGRYMACSDSRVRLPEPRTTVGVGAIQESRHIVGWCESVKNSAGAPDANYNIRWSTLGRTHSKCAFQNVSVSGGKYLSVGTSIALGLRSKPQHIKFDDDDYISMLRVVRDRQFIVYDVEDRRAWLLGGASVVLHIFRAGVRHDKNDPDLQRTFTFNEEDMVEAEDPYSGSSAAFEVLSNFDHNLELPLSRKPREVKEEQTMKLGVKTEVAIKSTSSFVCFKDRISKICNVLTDLMAHQDDVSAENGVAFRLRSTPRAQLEGFDFMDIATGQGTLRPRAQTLHHMGRGWTDFTRAIHAVTLFGKGFGELLEPAPQPQSRGACKACHWNGYVPQGHDYLAAGTYELSRIIQREGDRSLRPWQLVDKIYWFTPEKAFEPCCCTRKHQHDRVQVLLPPKLKKRGTRTPGSMPPNGAVILGHSKKYPLRWPATGDPGEGEPVRDIAEGFVSLLHDSGLGASLGSSSRGAEGADSSSRDASWTARSDIYMLDNEQFIERDEGEGVDEDDVDAEGEDEDIDEVWIGPIEDSKGKRKARSSVSSLEEIRYRAVSSRRT</sequence>
<evidence type="ECO:0000313" key="3">
    <source>
        <dbReference type="Proteomes" id="UP001172155"/>
    </source>
</evidence>
<feature type="compositionally biased region" description="Basic and acidic residues" evidence="1">
    <location>
        <begin position="1"/>
        <end position="16"/>
    </location>
</feature>
<keyword evidence="3" id="KW-1185">Reference proteome</keyword>
<dbReference type="Proteomes" id="UP001172155">
    <property type="component" value="Unassembled WGS sequence"/>
</dbReference>
<name>A0AA40F4A9_9PEZI</name>
<proteinExistence type="predicted"/>
<feature type="region of interest" description="Disordered" evidence="1">
    <location>
        <begin position="854"/>
        <end position="899"/>
    </location>
</feature>